<dbReference type="SUPFAM" id="SSF55931">
    <property type="entry name" value="Glutamine synthetase/guanido kinase"/>
    <property type="match status" value="1"/>
</dbReference>
<proteinExistence type="inferred from homology"/>
<dbReference type="InterPro" id="IPR014746">
    <property type="entry name" value="Gln_synth/guanido_kin_cat_dom"/>
</dbReference>
<evidence type="ECO:0000256" key="4">
    <source>
        <dbReference type="ARBA" id="ARBA00022684"/>
    </source>
</evidence>
<protein>
    <recommendedName>
        <fullName evidence="8">Glutamate--cysteine ligase</fullName>
        <ecNumber evidence="8">6.3.2.2</ecNumber>
    </recommendedName>
    <alternativeName>
        <fullName evidence="8">Gamma-ECS</fullName>
        <shortName evidence="8">GCS</shortName>
    </alternativeName>
    <alternativeName>
        <fullName evidence="8">Gamma-glutamylcysteine synthetase</fullName>
    </alternativeName>
</protein>
<evidence type="ECO:0000313" key="12">
    <source>
        <dbReference type="EMBL" id="AMO22018.1"/>
    </source>
</evidence>
<dbReference type="NCBIfam" id="TIGR01434">
    <property type="entry name" value="glu_cys_ligase"/>
    <property type="match status" value="1"/>
</dbReference>
<dbReference type="EMBL" id="CP010951">
    <property type="protein sequence ID" value="AMO22018.1"/>
    <property type="molecule type" value="Genomic_DNA"/>
</dbReference>
<keyword evidence="13" id="KW-1185">Reference proteome</keyword>
<dbReference type="RefSeq" id="WP_061496022.1">
    <property type="nucleotide sequence ID" value="NZ_CP010951.1"/>
</dbReference>
<reference evidence="12 13" key="1">
    <citation type="journal article" date="2014" name="Int. J. Syst. Evol. Microbiol.">
        <title>Ramlibacter solisilvae sp. nov., isolated from forest soil, and emended description of the genus Ramlibacter.</title>
        <authorList>
            <person name="Lee H.J."/>
            <person name="Lee S.H."/>
            <person name="Lee S.S."/>
            <person name="Lee J.S."/>
            <person name="Kim Y."/>
            <person name="Kim S.C."/>
            <person name="Jeon C.O."/>
        </authorList>
    </citation>
    <scope>NUCLEOTIDE SEQUENCE [LARGE SCALE GENOMIC DNA]</scope>
    <source>
        <strain evidence="12 13">5-10</strain>
    </source>
</reference>
<keyword evidence="5 8" id="KW-0547">Nucleotide-binding</keyword>
<evidence type="ECO:0000256" key="8">
    <source>
        <dbReference type="HAMAP-Rule" id="MF_00578"/>
    </source>
</evidence>
<evidence type="ECO:0000259" key="11">
    <source>
        <dbReference type="Pfam" id="PF04262"/>
    </source>
</evidence>
<dbReference type="GO" id="GO:0005524">
    <property type="term" value="F:ATP binding"/>
    <property type="evidence" value="ECO:0007669"/>
    <property type="project" value="UniProtKB-KW"/>
</dbReference>
<sequence length="517" mass="56878">MNNLQARLHALTPDRLKGIRRGIEKESLRAMPDGALAMTPHPKALGSALTHPNITTDYSESQLELITGVHATPETCLEELMQVHQFTYRALGDEMMWVSSMPCVLPADENIPIGSYGPSNVGRAKSVYRMGLAHRYGRRMQTISGIHYNWSLPGVGSEEYFALIRNFRRHAFLLLYLFGASPAVCSSFVAGRQHMLESLSAGTMYMPYGTSLRMGRLGYQSEAQASLAVSYNGLEGYAASLHEALTRPYPAYESIGIVNPGGEYNQLATTLLQIENEFYGTIRPKRVIRAGERPLHALRERGVEYVEVRLLDLNPFVPVGITLQNVRFLDIFLLHCLLADSPPDTPAEIAALGSNQHKTAAYGREPGLMLERDGEEVELVNWGAELLREFEPIAAMLDAAVGTSDYGDALRAAKGQLEEPHLLPSARVLDVMQRDYASSFVAFSRAQSQQTKAKLLALPFPASLDAKFAALSAESVREQRAIEAADALPFEAWRQQYTSAERLGLNKAAIAPALASV</sequence>
<dbReference type="UniPathway" id="UPA00142">
    <property type="reaction ID" value="UER00209"/>
</dbReference>
<dbReference type="GO" id="GO:0006750">
    <property type="term" value="P:glutathione biosynthetic process"/>
    <property type="evidence" value="ECO:0007669"/>
    <property type="project" value="UniProtKB-UniRule"/>
</dbReference>
<dbReference type="Gene3D" id="3.30.590.20">
    <property type="match status" value="1"/>
</dbReference>
<evidence type="ECO:0000256" key="10">
    <source>
        <dbReference type="SAM" id="Phobius"/>
    </source>
</evidence>
<evidence type="ECO:0000313" key="13">
    <source>
        <dbReference type="Proteomes" id="UP000070433"/>
    </source>
</evidence>
<dbReference type="PANTHER" id="PTHR38761:SF1">
    <property type="entry name" value="GLUTAMATE--CYSTEINE LIGASE"/>
    <property type="match status" value="1"/>
</dbReference>
<keyword evidence="10" id="KW-1133">Transmembrane helix</keyword>
<name>A0A127JPR2_9BURK</name>
<evidence type="ECO:0000256" key="3">
    <source>
        <dbReference type="ARBA" id="ARBA00022598"/>
    </source>
</evidence>
<keyword evidence="4 8" id="KW-0317">Glutathione biosynthesis</keyword>
<dbReference type="Proteomes" id="UP000070433">
    <property type="component" value="Chromosome"/>
</dbReference>
<dbReference type="GO" id="GO:0004357">
    <property type="term" value="F:glutamate-cysteine ligase activity"/>
    <property type="evidence" value="ECO:0007669"/>
    <property type="project" value="UniProtKB-UniRule"/>
</dbReference>
<feature type="domain" description="Glutamate--cysteine ligase" evidence="11">
    <location>
        <begin position="14"/>
        <end position="358"/>
    </location>
</feature>
<comment type="similarity">
    <text evidence="2 8">Belongs to the glutamate--cysteine ligase type 1 family. Type 1 subfamily.</text>
</comment>
<comment type="catalytic activity">
    <reaction evidence="7 8 9">
        <text>L-cysteine + L-glutamate + ATP = gamma-L-glutamyl-L-cysteine + ADP + phosphate + H(+)</text>
        <dbReference type="Rhea" id="RHEA:13285"/>
        <dbReference type="ChEBI" id="CHEBI:15378"/>
        <dbReference type="ChEBI" id="CHEBI:29985"/>
        <dbReference type="ChEBI" id="CHEBI:30616"/>
        <dbReference type="ChEBI" id="CHEBI:35235"/>
        <dbReference type="ChEBI" id="CHEBI:43474"/>
        <dbReference type="ChEBI" id="CHEBI:58173"/>
        <dbReference type="ChEBI" id="CHEBI:456216"/>
        <dbReference type="EC" id="6.3.2.2"/>
    </reaction>
</comment>
<keyword evidence="10" id="KW-0812">Transmembrane</keyword>
<dbReference type="Pfam" id="PF04262">
    <property type="entry name" value="Glu_cys_ligase"/>
    <property type="match status" value="1"/>
</dbReference>
<evidence type="ECO:0000256" key="9">
    <source>
        <dbReference type="RuleBase" id="RU004391"/>
    </source>
</evidence>
<keyword evidence="3 8" id="KW-0436">Ligase</keyword>
<dbReference type="AlphaFoldDB" id="A0A127JPR2"/>
<dbReference type="GO" id="GO:0046872">
    <property type="term" value="F:metal ion binding"/>
    <property type="evidence" value="ECO:0007669"/>
    <property type="project" value="TreeGrafter"/>
</dbReference>
<evidence type="ECO:0000256" key="2">
    <source>
        <dbReference type="ARBA" id="ARBA00008772"/>
    </source>
</evidence>
<dbReference type="EC" id="6.3.2.2" evidence="8"/>
<evidence type="ECO:0000256" key="5">
    <source>
        <dbReference type="ARBA" id="ARBA00022741"/>
    </source>
</evidence>
<accession>A0A127JPR2</accession>
<dbReference type="PANTHER" id="PTHR38761">
    <property type="entry name" value="GLUTAMATE--CYSTEINE LIGASE"/>
    <property type="match status" value="1"/>
</dbReference>
<evidence type="ECO:0000256" key="6">
    <source>
        <dbReference type="ARBA" id="ARBA00022840"/>
    </source>
</evidence>
<keyword evidence="6 8" id="KW-0067">ATP-binding</keyword>
<keyword evidence="10" id="KW-0472">Membrane</keyword>
<gene>
    <name evidence="8" type="primary">gshA</name>
    <name evidence="12" type="ORF">UC35_02925</name>
</gene>
<comment type="pathway">
    <text evidence="1 8 9">Sulfur metabolism; glutathione biosynthesis; glutathione from L-cysteine and L-glutamate: step 1/2.</text>
</comment>
<dbReference type="InterPro" id="IPR007370">
    <property type="entry name" value="Glu_cys_ligase"/>
</dbReference>
<dbReference type="HAMAP" id="MF_00578">
    <property type="entry name" value="Glu_cys_ligase"/>
    <property type="match status" value="1"/>
</dbReference>
<evidence type="ECO:0000256" key="1">
    <source>
        <dbReference type="ARBA" id="ARBA00005006"/>
    </source>
</evidence>
<organism evidence="12 13">
    <name type="scientific">Ramlibacter tataouinensis</name>
    <dbReference type="NCBI Taxonomy" id="94132"/>
    <lineage>
        <taxon>Bacteria</taxon>
        <taxon>Pseudomonadati</taxon>
        <taxon>Pseudomonadota</taxon>
        <taxon>Betaproteobacteria</taxon>
        <taxon>Burkholderiales</taxon>
        <taxon>Comamonadaceae</taxon>
        <taxon>Ramlibacter</taxon>
    </lineage>
</organism>
<dbReference type="GO" id="GO:0005829">
    <property type="term" value="C:cytosol"/>
    <property type="evidence" value="ECO:0007669"/>
    <property type="project" value="TreeGrafter"/>
</dbReference>
<evidence type="ECO:0000256" key="7">
    <source>
        <dbReference type="ARBA" id="ARBA00048819"/>
    </source>
</evidence>
<dbReference type="OrthoDB" id="9803907at2"/>
<feature type="transmembrane region" description="Helical" evidence="10">
    <location>
        <begin position="171"/>
        <end position="190"/>
    </location>
</feature>
<dbReference type="InterPro" id="IPR006334">
    <property type="entry name" value="Glut_cys_ligase"/>
</dbReference>
<dbReference type="PATRIC" id="fig|94132.3.peg.588"/>